<feature type="non-terminal residue" evidence="1">
    <location>
        <position position="1"/>
    </location>
</feature>
<dbReference type="SUPFAM" id="SSF52047">
    <property type="entry name" value="RNI-like"/>
    <property type="match status" value="1"/>
</dbReference>
<dbReference type="InterPro" id="IPR036047">
    <property type="entry name" value="F-box-like_dom_sf"/>
</dbReference>
<name>A0A5A7QRH7_STRAF</name>
<evidence type="ECO:0000313" key="1">
    <source>
        <dbReference type="EMBL" id="GER47810.1"/>
    </source>
</evidence>
<dbReference type="InterPro" id="IPR032675">
    <property type="entry name" value="LRR_dom_sf"/>
</dbReference>
<dbReference type="InterPro" id="IPR053781">
    <property type="entry name" value="F-box_AtFBL13-like"/>
</dbReference>
<protein>
    <submittedName>
        <fullName evidence="1">F-box/RNI-like superfamily protein</fullName>
    </submittedName>
</protein>
<dbReference type="OrthoDB" id="1435039at2759"/>
<dbReference type="Gene3D" id="3.80.10.10">
    <property type="entry name" value="Ribonuclease Inhibitor"/>
    <property type="match status" value="1"/>
</dbReference>
<proteinExistence type="predicted"/>
<dbReference type="Proteomes" id="UP000325081">
    <property type="component" value="Unassembled WGS sequence"/>
</dbReference>
<keyword evidence="2" id="KW-1185">Reference proteome</keyword>
<dbReference type="AlphaFoldDB" id="A0A5A7QRH7"/>
<dbReference type="CDD" id="cd22160">
    <property type="entry name" value="F-box_AtFBL13-like"/>
    <property type="match status" value="1"/>
</dbReference>
<comment type="caution">
    <text evidence="1">The sequence shown here is derived from an EMBL/GenBank/DDBJ whole genome shotgun (WGS) entry which is preliminary data.</text>
</comment>
<evidence type="ECO:0000313" key="2">
    <source>
        <dbReference type="Proteomes" id="UP000325081"/>
    </source>
</evidence>
<accession>A0A5A7QRH7</accession>
<gene>
    <name evidence="1" type="ORF">STAS_24944</name>
</gene>
<dbReference type="SUPFAM" id="SSF81383">
    <property type="entry name" value="F-box domain"/>
    <property type="match status" value="1"/>
</dbReference>
<organism evidence="1 2">
    <name type="scientific">Striga asiatica</name>
    <name type="common">Asiatic witchweed</name>
    <name type="synonym">Buchnera asiatica</name>
    <dbReference type="NCBI Taxonomy" id="4170"/>
    <lineage>
        <taxon>Eukaryota</taxon>
        <taxon>Viridiplantae</taxon>
        <taxon>Streptophyta</taxon>
        <taxon>Embryophyta</taxon>
        <taxon>Tracheophyta</taxon>
        <taxon>Spermatophyta</taxon>
        <taxon>Magnoliopsida</taxon>
        <taxon>eudicotyledons</taxon>
        <taxon>Gunneridae</taxon>
        <taxon>Pentapetalae</taxon>
        <taxon>asterids</taxon>
        <taxon>lamiids</taxon>
        <taxon>Lamiales</taxon>
        <taxon>Orobanchaceae</taxon>
        <taxon>Buchnereae</taxon>
        <taxon>Striga</taxon>
    </lineage>
</organism>
<dbReference type="PANTHER" id="PTHR34223:SF51">
    <property type="entry name" value="OS06G0556300 PROTEIN"/>
    <property type="match status" value="1"/>
</dbReference>
<dbReference type="EMBL" id="BKCP01008070">
    <property type="protein sequence ID" value="GER47810.1"/>
    <property type="molecule type" value="Genomic_DNA"/>
</dbReference>
<reference evidence="2" key="1">
    <citation type="journal article" date="2019" name="Curr. Biol.">
        <title>Genome Sequence of Striga asiatica Provides Insight into the Evolution of Plant Parasitism.</title>
        <authorList>
            <person name="Yoshida S."/>
            <person name="Kim S."/>
            <person name="Wafula E.K."/>
            <person name="Tanskanen J."/>
            <person name="Kim Y.M."/>
            <person name="Honaas L."/>
            <person name="Yang Z."/>
            <person name="Spallek T."/>
            <person name="Conn C.E."/>
            <person name="Ichihashi Y."/>
            <person name="Cheong K."/>
            <person name="Cui S."/>
            <person name="Der J.P."/>
            <person name="Gundlach H."/>
            <person name="Jiao Y."/>
            <person name="Hori C."/>
            <person name="Ishida J.K."/>
            <person name="Kasahara H."/>
            <person name="Kiba T."/>
            <person name="Kim M.S."/>
            <person name="Koo N."/>
            <person name="Laohavisit A."/>
            <person name="Lee Y.H."/>
            <person name="Lumba S."/>
            <person name="McCourt P."/>
            <person name="Mortimer J.C."/>
            <person name="Mutuku J.M."/>
            <person name="Nomura T."/>
            <person name="Sasaki-Sekimoto Y."/>
            <person name="Seto Y."/>
            <person name="Wang Y."/>
            <person name="Wakatake T."/>
            <person name="Sakakibara H."/>
            <person name="Demura T."/>
            <person name="Yamaguchi S."/>
            <person name="Yoneyama K."/>
            <person name="Manabe R.I."/>
            <person name="Nelson D.C."/>
            <person name="Schulman A.H."/>
            <person name="Timko M.P."/>
            <person name="dePamphilis C.W."/>
            <person name="Choi D."/>
            <person name="Shirasu K."/>
        </authorList>
    </citation>
    <scope>NUCLEOTIDE SEQUENCE [LARGE SCALE GENOMIC DNA]</scope>
    <source>
        <strain evidence="2">cv. UVA1</strain>
    </source>
</reference>
<dbReference type="PANTHER" id="PTHR34223">
    <property type="entry name" value="OS11G0201299 PROTEIN"/>
    <property type="match status" value="1"/>
</dbReference>
<dbReference type="InterPro" id="IPR053197">
    <property type="entry name" value="F-box_SCFL_complex_component"/>
</dbReference>
<sequence>LTCPSDNSLNFESWYPLTPTPLVVGPLSESTWRKPENLHGENQKTKWKVLKVLDGEQNTTSIDRLSSLPDDVICHILSSLPTKLSMATSVLGERWRFLRAHVPCLHFSDDDFRKEGFWEEETQASDDFREEGTQASDIMSRGYIAALLKLDLYFVVVESKIGQMELRDSMDQTTDLIDDSTFLNLSFSYGECHSLLKKFYVSNLLCENDDALPRFLSGCPSLDELNMAICFRYDYVTCINISSPTIKILMLDIDYLFGPPNTEDRMIINAPTLRYLQVHGYGFPLEWMTIPITMNSLVEADIHIVRSYMSKWIAIPWR</sequence>